<dbReference type="Proteomes" id="UP000620591">
    <property type="component" value="Unassembled WGS sequence"/>
</dbReference>
<dbReference type="InterPro" id="IPR012338">
    <property type="entry name" value="Beta-lactam/transpept-like"/>
</dbReference>
<dbReference type="AlphaFoldDB" id="A0A8I0JZA9"/>
<gene>
    <name evidence="2" type="ORF">IBG24_02125</name>
</gene>
<dbReference type="GO" id="GO:0046677">
    <property type="term" value="P:response to antibiotic"/>
    <property type="evidence" value="ECO:0007669"/>
    <property type="project" value="InterPro"/>
</dbReference>
<accession>A0A8I0JZA9</accession>
<comment type="caution">
    <text evidence="2">The sequence shown here is derived from an EMBL/GenBank/DDBJ whole genome shotgun (WGS) entry which is preliminary data.</text>
</comment>
<evidence type="ECO:0000313" key="2">
    <source>
        <dbReference type="EMBL" id="MBC9225111.1"/>
    </source>
</evidence>
<evidence type="ECO:0000259" key="1">
    <source>
        <dbReference type="Pfam" id="PF13354"/>
    </source>
</evidence>
<name>A0A8I0JZA9_9ACTN</name>
<dbReference type="InterPro" id="IPR000871">
    <property type="entry name" value="Beta-lactam_class-A"/>
</dbReference>
<dbReference type="Gene3D" id="3.40.710.10">
    <property type="entry name" value="DD-peptidase/beta-lactamase superfamily"/>
    <property type="match status" value="1"/>
</dbReference>
<dbReference type="SUPFAM" id="SSF56601">
    <property type="entry name" value="beta-lactamase/transpeptidase-like"/>
    <property type="match status" value="1"/>
</dbReference>
<dbReference type="RefSeq" id="WP_187768449.1">
    <property type="nucleotide sequence ID" value="NZ_JACTVM010000001.1"/>
</dbReference>
<dbReference type="PRINTS" id="PR00118">
    <property type="entry name" value="BLACTAMASEA"/>
</dbReference>
<dbReference type="PANTHER" id="PTHR35333:SF3">
    <property type="entry name" value="BETA-LACTAMASE-TYPE TRANSPEPTIDASE FOLD CONTAINING PROTEIN"/>
    <property type="match status" value="1"/>
</dbReference>
<keyword evidence="2" id="KW-0378">Hydrolase</keyword>
<dbReference type="Pfam" id="PF13354">
    <property type="entry name" value="Beta-lactamase2"/>
    <property type="match status" value="1"/>
</dbReference>
<organism evidence="2 3">
    <name type="scientific">Aeromicrobium senzhongii</name>
    <dbReference type="NCBI Taxonomy" id="2663859"/>
    <lineage>
        <taxon>Bacteria</taxon>
        <taxon>Bacillati</taxon>
        <taxon>Actinomycetota</taxon>
        <taxon>Actinomycetes</taxon>
        <taxon>Propionibacteriales</taxon>
        <taxon>Nocardioidaceae</taxon>
        <taxon>Aeromicrobium</taxon>
    </lineage>
</organism>
<dbReference type="EMBL" id="JACTVM010000001">
    <property type="protein sequence ID" value="MBC9225111.1"/>
    <property type="molecule type" value="Genomic_DNA"/>
</dbReference>
<dbReference type="InterPro" id="IPR045155">
    <property type="entry name" value="Beta-lactam_cat"/>
</dbReference>
<feature type="domain" description="Beta-lactamase class A catalytic" evidence="1">
    <location>
        <begin position="3"/>
        <end position="125"/>
    </location>
</feature>
<dbReference type="PANTHER" id="PTHR35333">
    <property type="entry name" value="BETA-LACTAMASE"/>
    <property type="match status" value="1"/>
</dbReference>
<evidence type="ECO:0000313" key="3">
    <source>
        <dbReference type="Proteomes" id="UP000620591"/>
    </source>
</evidence>
<sequence length="151" mass="15922">MLRSVGGPEAVEKFLRTLGDDRTQLDSYEPDLNTVTPGQAANTTTPTAFATALQAAVETKALAPRERRTLLDWMGGNSTGDTLIRASLPAGWEVADKSGGAGGMRNDIGVVTGPDGQTVYLAVFTSTNDPEAEYDDVVVEEAARAVLAEYS</sequence>
<reference evidence="2" key="1">
    <citation type="submission" date="2020-09" db="EMBL/GenBank/DDBJ databases">
        <title>Novel species in genus Aeromicrobium.</title>
        <authorList>
            <person name="Zhang G."/>
        </authorList>
    </citation>
    <scope>NUCLEOTIDE SEQUENCE</scope>
    <source>
        <strain evidence="2">Zg-636</strain>
    </source>
</reference>
<protein>
    <submittedName>
        <fullName evidence="2">Serine hydrolase</fullName>
    </submittedName>
</protein>
<dbReference type="GO" id="GO:0030655">
    <property type="term" value="P:beta-lactam antibiotic catabolic process"/>
    <property type="evidence" value="ECO:0007669"/>
    <property type="project" value="InterPro"/>
</dbReference>
<dbReference type="GO" id="GO:0008800">
    <property type="term" value="F:beta-lactamase activity"/>
    <property type="evidence" value="ECO:0007669"/>
    <property type="project" value="InterPro"/>
</dbReference>
<proteinExistence type="predicted"/>